<evidence type="ECO:0000256" key="6">
    <source>
        <dbReference type="ARBA" id="ARBA00023125"/>
    </source>
</evidence>
<feature type="region of interest" description="Disordered" evidence="10">
    <location>
        <begin position="436"/>
        <end position="479"/>
    </location>
</feature>
<evidence type="ECO:0000256" key="8">
    <source>
        <dbReference type="ARBA" id="ARBA00023242"/>
    </source>
</evidence>
<evidence type="ECO:0000256" key="2">
    <source>
        <dbReference type="ARBA" id="ARBA00022723"/>
    </source>
</evidence>
<sequence>MEPWNYVSEGKEFESDETISRTNSHTRNKKASLDWELRAAFSFGNNLLVSGEQAVETQGFGQLGFPEMIGKQVAENSISEVLSSQVAGGRDVNPLMGMPNAFSAEDDSTSMLSSSVMDSHSRDSSFIDLKLGRLPDHPVAPNSKFSNGISVLSSSESSTPTKRVRTSGVNTQIAFCQVYGCNKDLTSSKDYHKRHKVCEVHSKTAKVIVNGIEQRFCQQCSRFHLLPEFDDGKRSCRKRLAGHNERRRKPQMGIHSGRGGRSLQSYAGLASSSRYEGSPLSPASFICQEILPSGHLHLEKYGASDWSRHIKVEDGNDYRPLSTIHATNRQLHSKSLFPQDMGKQFAPFHDNGANTATGNIFTENITQYSHDIGGPTSSTPSGFHNTSIGRGEFNVFHGAPTIQGLSGVSDSGCALSLLSSQSQNSSSRSSGIHMARPLIMPGSHPHYGMGPASEKFLGISSQPSSDGVSNTYPSQEMHSAEENHLGRILISDSGNAVNFEMGQGIFQGSDVLNSNDHHSCENGPTIDLLRLSSQLQRVEHERQTMKVKQDNDAFCCLRIT</sequence>
<protein>
    <submittedName>
        <fullName evidence="12">Squamosa promoter-binding-like protein 6</fullName>
    </submittedName>
</protein>
<proteinExistence type="predicted"/>
<feature type="compositionally biased region" description="Polar residues" evidence="10">
    <location>
        <begin position="459"/>
        <end position="477"/>
    </location>
</feature>
<dbReference type="PANTHER" id="PTHR31251">
    <property type="entry name" value="SQUAMOSA PROMOTER-BINDING-LIKE PROTEIN 4"/>
    <property type="match status" value="1"/>
</dbReference>
<feature type="region of interest" description="Disordered" evidence="10">
    <location>
        <begin position="240"/>
        <end position="261"/>
    </location>
</feature>
<dbReference type="Pfam" id="PF03110">
    <property type="entry name" value="SBP"/>
    <property type="match status" value="1"/>
</dbReference>
<keyword evidence="5" id="KW-0805">Transcription regulation</keyword>
<evidence type="ECO:0000256" key="3">
    <source>
        <dbReference type="ARBA" id="ARBA00022771"/>
    </source>
</evidence>
<evidence type="ECO:0000256" key="5">
    <source>
        <dbReference type="ARBA" id="ARBA00023015"/>
    </source>
</evidence>
<keyword evidence="7" id="KW-0804">Transcription</keyword>
<gene>
    <name evidence="12" type="ORF">CJ030_MR4G015427</name>
</gene>
<keyword evidence="6" id="KW-0238">DNA-binding</keyword>
<dbReference type="FunFam" id="4.10.1100.10:FF:000001">
    <property type="entry name" value="Squamosa promoter-binding-like protein 14"/>
    <property type="match status" value="1"/>
</dbReference>
<dbReference type="AlphaFoldDB" id="A0A6A1VVK4"/>
<keyword evidence="3 9" id="KW-0863">Zinc-finger</keyword>
<keyword evidence="13" id="KW-1185">Reference proteome</keyword>
<keyword evidence="8" id="KW-0539">Nucleus</keyword>
<evidence type="ECO:0000256" key="10">
    <source>
        <dbReference type="SAM" id="MobiDB-lite"/>
    </source>
</evidence>
<dbReference type="SUPFAM" id="SSF103612">
    <property type="entry name" value="SBT domain"/>
    <property type="match status" value="1"/>
</dbReference>
<evidence type="ECO:0000313" key="12">
    <source>
        <dbReference type="EMBL" id="KAB1216813.1"/>
    </source>
</evidence>
<reference evidence="12 13" key="1">
    <citation type="journal article" date="2019" name="Plant Biotechnol. J.">
        <title>The red bayberry genome and genetic basis of sex determination.</title>
        <authorList>
            <person name="Jia H.M."/>
            <person name="Jia H.J."/>
            <person name="Cai Q.L."/>
            <person name="Wang Y."/>
            <person name="Zhao H.B."/>
            <person name="Yang W.F."/>
            <person name="Wang G.Y."/>
            <person name="Li Y.H."/>
            <person name="Zhan D.L."/>
            <person name="Shen Y.T."/>
            <person name="Niu Q.F."/>
            <person name="Chang L."/>
            <person name="Qiu J."/>
            <person name="Zhao L."/>
            <person name="Xie H.B."/>
            <person name="Fu W.Y."/>
            <person name="Jin J."/>
            <person name="Li X.W."/>
            <person name="Jiao Y."/>
            <person name="Zhou C.C."/>
            <person name="Tu T."/>
            <person name="Chai C.Y."/>
            <person name="Gao J.L."/>
            <person name="Fan L.J."/>
            <person name="van de Weg E."/>
            <person name="Wang J.Y."/>
            <person name="Gao Z.S."/>
        </authorList>
    </citation>
    <scope>NUCLEOTIDE SEQUENCE [LARGE SCALE GENOMIC DNA]</scope>
    <source>
        <tissue evidence="12">Leaves</tissue>
    </source>
</reference>
<dbReference type="InterPro" id="IPR044817">
    <property type="entry name" value="SBP-like"/>
</dbReference>
<feature type="domain" description="SBP-type" evidence="11">
    <location>
        <begin position="173"/>
        <end position="250"/>
    </location>
</feature>
<dbReference type="Gene3D" id="4.10.1100.10">
    <property type="entry name" value="Transcription factor, SBP-box domain"/>
    <property type="match status" value="1"/>
</dbReference>
<comment type="subcellular location">
    <subcellularLocation>
        <location evidence="1">Nucleus</location>
    </subcellularLocation>
</comment>
<dbReference type="OrthoDB" id="514967at2759"/>
<dbReference type="InterPro" id="IPR036893">
    <property type="entry name" value="SBP_sf"/>
</dbReference>
<organism evidence="12 13">
    <name type="scientific">Morella rubra</name>
    <name type="common">Chinese bayberry</name>
    <dbReference type="NCBI Taxonomy" id="262757"/>
    <lineage>
        <taxon>Eukaryota</taxon>
        <taxon>Viridiplantae</taxon>
        <taxon>Streptophyta</taxon>
        <taxon>Embryophyta</taxon>
        <taxon>Tracheophyta</taxon>
        <taxon>Spermatophyta</taxon>
        <taxon>Magnoliopsida</taxon>
        <taxon>eudicotyledons</taxon>
        <taxon>Gunneridae</taxon>
        <taxon>Pentapetalae</taxon>
        <taxon>rosids</taxon>
        <taxon>fabids</taxon>
        <taxon>Fagales</taxon>
        <taxon>Myricaceae</taxon>
        <taxon>Morella</taxon>
    </lineage>
</organism>
<feature type="compositionally biased region" description="Basic residues" evidence="10">
    <location>
        <begin position="240"/>
        <end position="250"/>
    </location>
</feature>
<dbReference type="Proteomes" id="UP000516437">
    <property type="component" value="Chromosome 4"/>
</dbReference>
<keyword evidence="4" id="KW-0862">Zinc</keyword>
<dbReference type="InterPro" id="IPR004333">
    <property type="entry name" value="SBP_dom"/>
</dbReference>
<evidence type="ECO:0000256" key="1">
    <source>
        <dbReference type="ARBA" id="ARBA00004123"/>
    </source>
</evidence>
<dbReference type="GO" id="GO:0003677">
    <property type="term" value="F:DNA binding"/>
    <property type="evidence" value="ECO:0007669"/>
    <property type="project" value="UniProtKB-KW"/>
</dbReference>
<evidence type="ECO:0000313" key="13">
    <source>
        <dbReference type="Proteomes" id="UP000516437"/>
    </source>
</evidence>
<dbReference type="GO" id="GO:0005634">
    <property type="term" value="C:nucleus"/>
    <property type="evidence" value="ECO:0007669"/>
    <property type="project" value="UniProtKB-SubCell"/>
</dbReference>
<comment type="caution">
    <text evidence="12">The sequence shown here is derived from an EMBL/GenBank/DDBJ whole genome shotgun (WGS) entry which is preliminary data.</text>
</comment>
<keyword evidence="2" id="KW-0479">Metal-binding</keyword>
<name>A0A6A1VVK4_9ROSI</name>
<dbReference type="PANTHER" id="PTHR31251:SF160">
    <property type="entry name" value="SBP-TYPE DOMAIN-CONTAINING PROTEIN"/>
    <property type="match status" value="1"/>
</dbReference>
<evidence type="ECO:0000256" key="4">
    <source>
        <dbReference type="ARBA" id="ARBA00022833"/>
    </source>
</evidence>
<dbReference type="EMBL" id="RXIC02000022">
    <property type="protein sequence ID" value="KAB1216813.1"/>
    <property type="molecule type" value="Genomic_DNA"/>
</dbReference>
<accession>A0A6A1VVK4</accession>
<dbReference type="PROSITE" id="PS51141">
    <property type="entry name" value="ZF_SBP"/>
    <property type="match status" value="1"/>
</dbReference>
<evidence type="ECO:0000256" key="7">
    <source>
        <dbReference type="ARBA" id="ARBA00023163"/>
    </source>
</evidence>
<evidence type="ECO:0000259" key="11">
    <source>
        <dbReference type="PROSITE" id="PS51141"/>
    </source>
</evidence>
<dbReference type="GO" id="GO:0008270">
    <property type="term" value="F:zinc ion binding"/>
    <property type="evidence" value="ECO:0007669"/>
    <property type="project" value="UniProtKB-KW"/>
</dbReference>
<evidence type="ECO:0000256" key="9">
    <source>
        <dbReference type="PROSITE-ProRule" id="PRU00470"/>
    </source>
</evidence>